<organism evidence="2 3">
    <name type="scientific">Leptospira fainei serovar Hurstbridge str. BUT 6</name>
    <dbReference type="NCBI Taxonomy" id="1193011"/>
    <lineage>
        <taxon>Bacteria</taxon>
        <taxon>Pseudomonadati</taxon>
        <taxon>Spirochaetota</taxon>
        <taxon>Spirochaetia</taxon>
        <taxon>Leptospirales</taxon>
        <taxon>Leptospiraceae</taxon>
        <taxon>Leptospira</taxon>
    </lineage>
</organism>
<proteinExistence type="predicted"/>
<keyword evidence="3" id="KW-1185">Reference proteome</keyword>
<feature type="transmembrane region" description="Helical" evidence="1">
    <location>
        <begin position="52"/>
        <end position="73"/>
    </location>
</feature>
<feature type="transmembrane region" description="Helical" evidence="1">
    <location>
        <begin position="115"/>
        <end position="133"/>
    </location>
</feature>
<dbReference type="STRING" id="1193011.LEP1GSC058_2358"/>
<protein>
    <submittedName>
        <fullName evidence="2">Uncharacterized protein</fullName>
    </submittedName>
</protein>
<dbReference type="EMBL" id="AKWZ02000010">
    <property type="protein sequence ID" value="EPG73550.1"/>
    <property type="molecule type" value="Genomic_DNA"/>
</dbReference>
<gene>
    <name evidence="2" type="ORF">LEP1GSC058_2358</name>
</gene>
<sequence>MFNILTQFDLPTLLFLCASILYAGHGFLHQLIVGGAISVFQHPDERQSRLILMIWIATGGFMSFLGLLPTTLLLLFGPEPAPVKAVLWTNFIALSFLAFHSLICGLKQLPKPLRVGFYFTLAFAVAHLAFLILHGKI</sequence>
<feature type="transmembrane region" description="Helical" evidence="1">
    <location>
        <begin position="12"/>
        <end position="40"/>
    </location>
</feature>
<keyword evidence="1" id="KW-0472">Membrane</keyword>
<name>S3VAU2_9LEPT</name>
<feature type="transmembrane region" description="Helical" evidence="1">
    <location>
        <begin position="85"/>
        <end position="103"/>
    </location>
</feature>
<evidence type="ECO:0000313" key="3">
    <source>
        <dbReference type="Proteomes" id="UP000014540"/>
    </source>
</evidence>
<keyword evidence="1" id="KW-0812">Transmembrane</keyword>
<evidence type="ECO:0000256" key="1">
    <source>
        <dbReference type="SAM" id="Phobius"/>
    </source>
</evidence>
<dbReference type="AlphaFoldDB" id="S3VAU2"/>
<comment type="caution">
    <text evidence="2">The sequence shown here is derived from an EMBL/GenBank/DDBJ whole genome shotgun (WGS) entry which is preliminary data.</text>
</comment>
<reference evidence="2" key="1">
    <citation type="submission" date="2013-04" db="EMBL/GenBank/DDBJ databases">
        <authorList>
            <person name="Harkins D.M."/>
            <person name="Durkin A.S."/>
            <person name="Selengut J.D."/>
            <person name="Sanka R."/>
            <person name="DePew J."/>
            <person name="Purushe J."/>
            <person name="Ahmed A."/>
            <person name="van der Linden H."/>
            <person name="Goris M.G.A."/>
            <person name="Hartskeerl R.A."/>
            <person name="Vinetz J.M."/>
            <person name="Sutton G.G."/>
            <person name="Nelson W.C."/>
            <person name="Fouts D.E."/>
        </authorList>
    </citation>
    <scope>NUCLEOTIDE SEQUENCE [LARGE SCALE GENOMIC DNA]</scope>
    <source>
        <strain evidence="2">BUT 6</strain>
    </source>
</reference>
<evidence type="ECO:0000313" key="2">
    <source>
        <dbReference type="EMBL" id="EPG73550.1"/>
    </source>
</evidence>
<keyword evidence="1" id="KW-1133">Transmembrane helix</keyword>
<accession>S3VAU2</accession>
<dbReference type="Proteomes" id="UP000014540">
    <property type="component" value="Unassembled WGS sequence"/>
</dbReference>